<sequence>MAGWLNRKLFKGWFWRKIGSNLQEWLKDAPVVVRAVLGITVLLCGWLYLVGYFPKPKPVVRGTGVFLQLFGFIFAAYGLERTLEKFEQTPSTSRILPWICEFPSVFDTTIRGSAEIEDEAEAIDAFGGTLKKELKLPKTLSERVRELEQSIADLRNEVEANRRHVDKEIEFLEGKIGEEIETVQERVQGVQEKVKEVNAGEGARWLEWSGVSFFVYGVPLAGFPSSFLPAYRVLIIPVVAGTLLGSLHWYAD</sequence>
<feature type="transmembrane region" description="Helical" evidence="2">
    <location>
        <begin position="59"/>
        <end position="79"/>
    </location>
</feature>
<feature type="transmembrane region" description="Helical" evidence="2">
    <location>
        <begin position="230"/>
        <end position="251"/>
    </location>
</feature>
<dbReference type="Proteomes" id="UP000008674">
    <property type="component" value="Chromosome"/>
</dbReference>
<dbReference type="EMBL" id="CP000159">
    <property type="protein sequence ID" value="ABC45068.1"/>
    <property type="molecule type" value="Genomic_DNA"/>
</dbReference>
<evidence type="ECO:0000313" key="4">
    <source>
        <dbReference type="Proteomes" id="UP000008674"/>
    </source>
</evidence>
<proteinExistence type="predicted"/>
<dbReference type="EnsemblBacteria" id="ABC45068">
    <property type="protein sequence ID" value="ABC45068"/>
    <property type="gene ID" value="SRU_1091"/>
</dbReference>
<keyword evidence="2" id="KW-0472">Membrane</keyword>
<dbReference type="STRING" id="309807.SRU_1091"/>
<dbReference type="RefSeq" id="WP_011403848.1">
    <property type="nucleotide sequence ID" value="NC_007677.1"/>
</dbReference>
<accession>Q2S3L1</accession>
<evidence type="ECO:0000256" key="2">
    <source>
        <dbReference type="SAM" id="Phobius"/>
    </source>
</evidence>
<feature type="transmembrane region" description="Helical" evidence="2">
    <location>
        <begin position="205"/>
        <end position="224"/>
    </location>
</feature>
<keyword evidence="2" id="KW-1133">Transmembrane helix</keyword>
<keyword evidence="1" id="KW-0175">Coiled coil</keyword>
<reference evidence="3 4" key="1">
    <citation type="journal article" date="2005" name="Proc. Natl. Acad. Sci. U.S.A.">
        <title>The genome of Salinibacter ruber: convergence and gene exchange among hyperhalophilic bacteria and archaea.</title>
        <authorList>
            <person name="Mongodin E.F."/>
            <person name="Nelson K.E."/>
            <person name="Daugherty S."/>
            <person name="Deboy R.T."/>
            <person name="Wister J."/>
            <person name="Khouri H."/>
            <person name="Weidman J."/>
            <person name="Walsh D.A."/>
            <person name="Papke R.T."/>
            <person name="Sanchez Perez G."/>
            <person name="Sharma A.K."/>
            <person name="Nesbo C.L."/>
            <person name="MacLeod D."/>
            <person name="Bapteste E."/>
            <person name="Doolittle W.F."/>
            <person name="Charlebois R.L."/>
            <person name="Legault B."/>
            <person name="Rodriguez-Valera F."/>
        </authorList>
    </citation>
    <scope>NUCLEOTIDE SEQUENCE [LARGE SCALE GENOMIC DNA]</scope>
    <source>
        <strain evidence="4">DSM 13855 / CECT 5946 / M31</strain>
    </source>
</reference>
<evidence type="ECO:0000256" key="1">
    <source>
        <dbReference type="SAM" id="Coils"/>
    </source>
</evidence>
<feature type="transmembrane region" description="Helical" evidence="2">
    <location>
        <begin position="31"/>
        <end position="53"/>
    </location>
</feature>
<organism evidence="3 4">
    <name type="scientific">Salinibacter ruber (strain DSM 13855 / M31)</name>
    <dbReference type="NCBI Taxonomy" id="309807"/>
    <lineage>
        <taxon>Bacteria</taxon>
        <taxon>Pseudomonadati</taxon>
        <taxon>Rhodothermota</taxon>
        <taxon>Rhodothermia</taxon>
        <taxon>Rhodothermales</taxon>
        <taxon>Salinibacteraceae</taxon>
        <taxon>Salinibacter</taxon>
    </lineage>
</organism>
<protein>
    <submittedName>
        <fullName evidence="3">Uncharacterized protein</fullName>
    </submittedName>
</protein>
<gene>
    <name evidence="3" type="ordered locus">SRU_1091</name>
</gene>
<keyword evidence="4" id="KW-1185">Reference proteome</keyword>
<dbReference type="AlphaFoldDB" id="Q2S3L1"/>
<dbReference type="HOGENOM" id="CLU_1102192_0_0_10"/>
<feature type="coiled-coil region" evidence="1">
    <location>
        <begin position="137"/>
        <end position="175"/>
    </location>
</feature>
<name>Q2S3L1_SALRD</name>
<dbReference type="KEGG" id="sru:SRU_1091"/>
<keyword evidence="2" id="KW-0812">Transmembrane</keyword>
<evidence type="ECO:0000313" key="3">
    <source>
        <dbReference type="EMBL" id="ABC45068.1"/>
    </source>
</evidence>